<accession>A0A2K9NLM5</accession>
<reference evidence="1 2" key="1">
    <citation type="submission" date="2017-12" db="EMBL/GenBank/DDBJ databases">
        <title>Genomes of bacteria within cyanobacterial aggregates.</title>
        <authorList>
            <person name="Cai H."/>
        </authorList>
    </citation>
    <scope>NUCLEOTIDE SEQUENCE [LARGE SCALE GENOMIC DNA]</scope>
    <source>
        <strain evidence="1 2">TH16</strain>
        <plasmid evidence="1 2">unnamed3</plasmid>
    </source>
</reference>
<gene>
    <name evidence="1" type="ORF">C0V82_26400</name>
</gene>
<dbReference type="OrthoDB" id="7307186at2"/>
<dbReference type="EMBL" id="CP025615">
    <property type="protein sequence ID" value="AUN33943.1"/>
    <property type="molecule type" value="Genomic_DNA"/>
</dbReference>
<evidence type="ECO:0000313" key="2">
    <source>
        <dbReference type="Proteomes" id="UP000234752"/>
    </source>
</evidence>
<dbReference type="Pfam" id="PF00353">
    <property type="entry name" value="HemolysinCabind"/>
    <property type="match status" value="2"/>
</dbReference>
<dbReference type="Proteomes" id="UP000234752">
    <property type="component" value="Plasmid unnamed3"/>
</dbReference>
<dbReference type="InterPro" id="IPR011049">
    <property type="entry name" value="Serralysin-like_metalloprot_C"/>
</dbReference>
<name>A0A2K9NLM5_9PROT</name>
<evidence type="ECO:0000313" key="1">
    <source>
        <dbReference type="EMBL" id="AUN33943.1"/>
    </source>
</evidence>
<organism evidence="1 2">
    <name type="scientific">Niveispirillum cyanobacteriorum</name>
    <dbReference type="NCBI Taxonomy" id="1612173"/>
    <lineage>
        <taxon>Bacteria</taxon>
        <taxon>Pseudomonadati</taxon>
        <taxon>Pseudomonadota</taxon>
        <taxon>Alphaproteobacteria</taxon>
        <taxon>Rhodospirillales</taxon>
        <taxon>Azospirillaceae</taxon>
        <taxon>Niveispirillum</taxon>
    </lineage>
</organism>
<sequence>MATLAGGTTIETVGTTQADNTVISNLLQSNFATAPAPTTVTVPAPSTVPGGSSETKVLVGTFEATSVQSITLENTTPNSISVLSAAAVTTTDTKTITNVVADSNTGGVIFDGKNISSNVVTGFIASSNTSLIVGNAGTQLIDGSNSTQNMVIATGTGNDTVVSGTGNDRVTLGDFGVANGGGGADTLIGGSGTATLGGGAGADSIVAATGGGVLIGEVGNDTMVGGAGKDVFVYTSGGGNDVISGFDPASDTLGLANYSDIAAAGLSLTDIISRATVSGGNTILTMPDGSTITLAGVTGINVNWFTIK</sequence>
<proteinExistence type="predicted"/>
<dbReference type="RefSeq" id="WP_102115445.1">
    <property type="nucleotide sequence ID" value="NZ_BMGN01000013.1"/>
</dbReference>
<dbReference type="Gene3D" id="2.150.10.10">
    <property type="entry name" value="Serralysin-like metalloprotease, C-terminal"/>
    <property type="match status" value="1"/>
</dbReference>
<dbReference type="AlphaFoldDB" id="A0A2K9NLM5"/>
<dbReference type="GO" id="GO:0005509">
    <property type="term" value="F:calcium ion binding"/>
    <property type="evidence" value="ECO:0007669"/>
    <property type="project" value="InterPro"/>
</dbReference>
<dbReference type="KEGG" id="ncb:C0V82_26400"/>
<keyword evidence="1" id="KW-0614">Plasmid</keyword>
<dbReference type="PRINTS" id="PR00313">
    <property type="entry name" value="CABNDNGRPT"/>
</dbReference>
<geneLocation type="plasmid" evidence="1 2">
    <name>unnamed3</name>
</geneLocation>
<keyword evidence="2" id="KW-1185">Reference proteome</keyword>
<dbReference type="InterPro" id="IPR001343">
    <property type="entry name" value="Hemolysn_Ca-bd"/>
</dbReference>
<dbReference type="SUPFAM" id="SSF51120">
    <property type="entry name" value="beta-Roll"/>
    <property type="match status" value="1"/>
</dbReference>
<protein>
    <submittedName>
        <fullName evidence="1">Uncharacterized protein</fullName>
    </submittedName>
</protein>